<feature type="region of interest" description="Disordered" evidence="1">
    <location>
        <begin position="70"/>
        <end position="104"/>
    </location>
</feature>
<feature type="non-terminal residue" evidence="2">
    <location>
        <position position="1"/>
    </location>
</feature>
<evidence type="ECO:0000256" key="1">
    <source>
        <dbReference type="SAM" id="MobiDB-lite"/>
    </source>
</evidence>
<evidence type="ECO:0000313" key="2">
    <source>
        <dbReference type="EMBL" id="CAG8842558.1"/>
    </source>
</evidence>
<gene>
    <name evidence="2" type="ORF">GMARGA_LOCUS36050</name>
</gene>
<name>A0ABN7WZB7_GIGMA</name>
<evidence type="ECO:0000313" key="3">
    <source>
        <dbReference type="Proteomes" id="UP000789901"/>
    </source>
</evidence>
<dbReference type="EMBL" id="CAJVQB010069376">
    <property type="protein sequence ID" value="CAG8842558.1"/>
    <property type="molecule type" value="Genomic_DNA"/>
</dbReference>
<protein>
    <submittedName>
        <fullName evidence="2">2685_t:CDS:1</fullName>
    </submittedName>
</protein>
<keyword evidence="3" id="KW-1185">Reference proteome</keyword>
<dbReference type="Proteomes" id="UP000789901">
    <property type="component" value="Unassembled WGS sequence"/>
</dbReference>
<feature type="compositionally biased region" description="Polar residues" evidence="1">
    <location>
        <begin position="16"/>
        <end position="43"/>
    </location>
</feature>
<comment type="caution">
    <text evidence="2">The sequence shown here is derived from an EMBL/GenBank/DDBJ whole genome shotgun (WGS) entry which is preliminary data.</text>
</comment>
<feature type="compositionally biased region" description="Basic and acidic residues" evidence="1">
    <location>
        <begin position="83"/>
        <end position="104"/>
    </location>
</feature>
<proteinExistence type="predicted"/>
<reference evidence="2 3" key="1">
    <citation type="submission" date="2021-06" db="EMBL/GenBank/DDBJ databases">
        <authorList>
            <person name="Kallberg Y."/>
            <person name="Tangrot J."/>
            <person name="Rosling A."/>
        </authorList>
    </citation>
    <scope>NUCLEOTIDE SEQUENCE [LARGE SCALE GENOMIC DNA]</scope>
    <source>
        <strain evidence="2 3">120-4 pot B 10/14</strain>
    </source>
</reference>
<accession>A0ABN7WZB7</accession>
<feature type="region of interest" description="Disordered" evidence="1">
    <location>
        <begin position="15"/>
        <end position="43"/>
    </location>
</feature>
<organism evidence="2 3">
    <name type="scientific">Gigaspora margarita</name>
    <dbReference type="NCBI Taxonomy" id="4874"/>
    <lineage>
        <taxon>Eukaryota</taxon>
        <taxon>Fungi</taxon>
        <taxon>Fungi incertae sedis</taxon>
        <taxon>Mucoromycota</taxon>
        <taxon>Glomeromycotina</taxon>
        <taxon>Glomeromycetes</taxon>
        <taxon>Diversisporales</taxon>
        <taxon>Gigasporaceae</taxon>
        <taxon>Gigaspora</taxon>
    </lineage>
</organism>
<sequence length="104" mass="12136">CQQFQESVALRKSYYNHKSSTSTNKKIANTSKTNQAPNYEQNDMQTDEVLHELYAELDNPTTNREIFYRKTDTPLETSELSEEEMKAKPSDPLRDELLSLYEKP</sequence>